<proteinExistence type="predicted"/>
<accession>A0AAD7JQ50</accession>
<keyword evidence="1" id="KW-0732">Signal</keyword>
<dbReference type="Proteomes" id="UP001215280">
    <property type="component" value="Unassembled WGS sequence"/>
</dbReference>
<reference evidence="2" key="1">
    <citation type="submission" date="2023-03" db="EMBL/GenBank/DDBJ databases">
        <title>Massive genome expansion in bonnet fungi (Mycena s.s.) driven by repeated elements and novel gene families across ecological guilds.</title>
        <authorList>
            <consortium name="Lawrence Berkeley National Laboratory"/>
            <person name="Harder C.B."/>
            <person name="Miyauchi S."/>
            <person name="Viragh M."/>
            <person name="Kuo A."/>
            <person name="Thoen E."/>
            <person name="Andreopoulos B."/>
            <person name="Lu D."/>
            <person name="Skrede I."/>
            <person name="Drula E."/>
            <person name="Henrissat B."/>
            <person name="Morin E."/>
            <person name="Kohler A."/>
            <person name="Barry K."/>
            <person name="LaButti K."/>
            <person name="Morin E."/>
            <person name="Salamov A."/>
            <person name="Lipzen A."/>
            <person name="Mereny Z."/>
            <person name="Hegedus B."/>
            <person name="Baldrian P."/>
            <person name="Stursova M."/>
            <person name="Weitz H."/>
            <person name="Taylor A."/>
            <person name="Grigoriev I.V."/>
            <person name="Nagy L.G."/>
            <person name="Martin F."/>
            <person name="Kauserud H."/>
        </authorList>
    </citation>
    <scope>NUCLEOTIDE SEQUENCE</scope>
    <source>
        <strain evidence="2">CBHHK188m</strain>
    </source>
</reference>
<protein>
    <submittedName>
        <fullName evidence="2">Uncharacterized protein</fullName>
    </submittedName>
</protein>
<dbReference type="AlphaFoldDB" id="A0AAD7JQ50"/>
<evidence type="ECO:0000256" key="1">
    <source>
        <dbReference type="SAM" id="SignalP"/>
    </source>
</evidence>
<sequence>MQLAIATVLGWAILSFADGSCGGENQFKADSVSQYPPKKYITGAFAAQFESHLAVARPAHLEYPWYGVWLFICEAIFSSHQVSGARSVTNVVVPQYGLCGIPEEKGKIPDIVETIVVLNRDTGLTEEMIELVIENKKKYQGDPNKVPWRFPRVFCQVASQIRNAFLMRPQSIREGRKISSIATIGEFWSYHEWEWASETTILNAFSTEDSDNDSEYEAGTAATAAASSDHDLRPRTSTNAGLDRDFRLIMDPEIDPVDFRTIEDLKGRVFTIGSAASLRALRLIGHLSVLQLQLWPWAAVDISRNNEHVSWTKQSRKNYNSAYSAPA</sequence>
<dbReference type="EMBL" id="JARJLG010000025">
    <property type="protein sequence ID" value="KAJ7769604.1"/>
    <property type="molecule type" value="Genomic_DNA"/>
</dbReference>
<comment type="caution">
    <text evidence="2">The sequence shown here is derived from an EMBL/GenBank/DDBJ whole genome shotgun (WGS) entry which is preliminary data.</text>
</comment>
<feature type="signal peptide" evidence="1">
    <location>
        <begin position="1"/>
        <end position="22"/>
    </location>
</feature>
<evidence type="ECO:0000313" key="2">
    <source>
        <dbReference type="EMBL" id="KAJ7769604.1"/>
    </source>
</evidence>
<gene>
    <name evidence="2" type="ORF">DFH07DRAFT_768876</name>
</gene>
<feature type="chain" id="PRO_5042154213" evidence="1">
    <location>
        <begin position="23"/>
        <end position="327"/>
    </location>
</feature>
<evidence type="ECO:0000313" key="3">
    <source>
        <dbReference type="Proteomes" id="UP001215280"/>
    </source>
</evidence>
<keyword evidence="3" id="KW-1185">Reference proteome</keyword>
<organism evidence="2 3">
    <name type="scientific">Mycena maculata</name>
    <dbReference type="NCBI Taxonomy" id="230809"/>
    <lineage>
        <taxon>Eukaryota</taxon>
        <taxon>Fungi</taxon>
        <taxon>Dikarya</taxon>
        <taxon>Basidiomycota</taxon>
        <taxon>Agaricomycotina</taxon>
        <taxon>Agaricomycetes</taxon>
        <taxon>Agaricomycetidae</taxon>
        <taxon>Agaricales</taxon>
        <taxon>Marasmiineae</taxon>
        <taxon>Mycenaceae</taxon>
        <taxon>Mycena</taxon>
    </lineage>
</organism>
<name>A0AAD7JQ50_9AGAR</name>